<feature type="region of interest" description="Disordered" evidence="1">
    <location>
        <begin position="28"/>
        <end position="60"/>
    </location>
</feature>
<organism evidence="2 3">
    <name type="scientific">Acaulospora morrowiae</name>
    <dbReference type="NCBI Taxonomy" id="94023"/>
    <lineage>
        <taxon>Eukaryota</taxon>
        <taxon>Fungi</taxon>
        <taxon>Fungi incertae sedis</taxon>
        <taxon>Mucoromycota</taxon>
        <taxon>Glomeromycotina</taxon>
        <taxon>Glomeromycetes</taxon>
        <taxon>Diversisporales</taxon>
        <taxon>Acaulosporaceae</taxon>
        <taxon>Acaulospora</taxon>
    </lineage>
</organism>
<dbReference type="Proteomes" id="UP000789342">
    <property type="component" value="Unassembled WGS sequence"/>
</dbReference>
<feature type="compositionally biased region" description="Basic and acidic residues" evidence="1">
    <location>
        <begin position="35"/>
        <end position="60"/>
    </location>
</feature>
<gene>
    <name evidence="2" type="ORF">AMORRO_LOCUS15901</name>
</gene>
<feature type="non-terminal residue" evidence="2">
    <location>
        <position position="180"/>
    </location>
</feature>
<keyword evidence="3" id="KW-1185">Reference proteome</keyword>
<feature type="non-terminal residue" evidence="2">
    <location>
        <position position="1"/>
    </location>
</feature>
<sequence>NIENMNQRENDITRPEVKRIVTRSVSKNQALVELNEERPKYESDEGRSDNKAGRRQPEVTIKKEQPKIFTVLFLANKQEDSVKPIIELPKIAEPNVSDKSEENRVRPTKASISKKTMPQKRINHKILSKQDKPIKFDNLGDESCTFEKYMKIHLPRIRKDHEQLSEKEALNVVNQLWNMS</sequence>
<comment type="caution">
    <text evidence="2">The sequence shown here is derived from an EMBL/GenBank/DDBJ whole genome shotgun (WGS) entry which is preliminary data.</text>
</comment>
<evidence type="ECO:0000313" key="2">
    <source>
        <dbReference type="EMBL" id="CAG8760765.1"/>
    </source>
</evidence>
<dbReference type="OrthoDB" id="10501126at2759"/>
<accession>A0A9N9J3T4</accession>
<dbReference type="EMBL" id="CAJVPV010040693">
    <property type="protein sequence ID" value="CAG8760765.1"/>
    <property type="molecule type" value="Genomic_DNA"/>
</dbReference>
<name>A0A9N9J3T4_9GLOM</name>
<reference evidence="2" key="1">
    <citation type="submission" date="2021-06" db="EMBL/GenBank/DDBJ databases">
        <authorList>
            <person name="Kallberg Y."/>
            <person name="Tangrot J."/>
            <person name="Rosling A."/>
        </authorList>
    </citation>
    <scope>NUCLEOTIDE SEQUENCE</scope>
    <source>
        <strain evidence="2">CL551</strain>
    </source>
</reference>
<dbReference type="AlphaFoldDB" id="A0A9N9J3T4"/>
<evidence type="ECO:0000256" key="1">
    <source>
        <dbReference type="SAM" id="MobiDB-lite"/>
    </source>
</evidence>
<proteinExistence type="predicted"/>
<feature type="region of interest" description="Disordered" evidence="1">
    <location>
        <begin position="97"/>
        <end position="119"/>
    </location>
</feature>
<evidence type="ECO:0000313" key="3">
    <source>
        <dbReference type="Proteomes" id="UP000789342"/>
    </source>
</evidence>
<protein>
    <submittedName>
        <fullName evidence="2">6049_t:CDS:1</fullName>
    </submittedName>
</protein>